<sequence length="334" mass="36384">MNSKLIFLALCTLLYHSACAQEFQERIPKLSLSSDAEFGLHGRIVNGTKAIRGQFPHQVSLRRRFSDSHFCGGSVITESWIITAAHCLYLNGMPIEAWTILVVGGELLLNTTTSTGQRSGVTTMMIHQNFDNSTLENDVALLKLETPFVFNTTALKPRPLQTSSVSPGTMCQVAGWGYPAFDISVVSNELLYVNLPLLHQTLCRQLLKNYSDVPDGMLCAGYLEGGKDACKGDSGGGMICNNVLTGIVSGGIGCAWPKTPGIYTDVKFYRSWISEMMKNSTENDNKNVTIVVSSTSNSARPGDEASGAIPTMWAFFLLLSTLVLLLNDTDLHLE</sequence>
<keyword evidence="6" id="KW-0732">Signal</keyword>
<dbReference type="InterPro" id="IPR009003">
    <property type="entry name" value="Peptidase_S1_PA"/>
</dbReference>
<dbReference type="GeneID" id="107268164"/>
<dbReference type="CDD" id="cd00190">
    <property type="entry name" value="Tryp_SPc"/>
    <property type="match status" value="1"/>
</dbReference>
<dbReference type="PANTHER" id="PTHR24276:SF91">
    <property type="entry name" value="AT26814P-RELATED"/>
    <property type="match status" value="1"/>
</dbReference>
<keyword evidence="4" id="KW-0720">Serine protease</keyword>
<dbReference type="PANTHER" id="PTHR24276">
    <property type="entry name" value="POLYSERASE-RELATED"/>
    <property type="match status" value="1"/>
</dbReference>
<dbReference type="RefSeq" id="XP_015596134.1">
    <property type="nucleotide sequence ID" value="XM_015740648.2"/>
</dbReference>
<evidence type="ECO:0000256" key="5">
    <source>
        <dbReference type="ARBA" id="ARBA00023157"/>
    </source>
</evidence>
<dbReference type="Gene3D" id="2.40.10.10">
    <property type="entry name" value="Trypsin-like serine proteases"/>
    <property type="match status" value="1"/>
</dbReference>
<reference evidence="9" key="1">
    <citation type="submission" date="2025-08" db="UniProtKB">
        <authorList>
            <consortium name="RefSeq"/>
        </authorList>
    </citation>
    <scope>IDENTIFICATION</scope>
</reference>
<dbReference type="Proteomes" id="UP000694920">
    <property type="component" value="Unplaced"/>
</dbReference>
<protein>
    <submittedName>
        <fullName evidence="9">Trypsin-2 isoform X1</fullName>
    </submittedName>
</protein>
<evidence type="ECO:0000313" key="9">
    <source>
        <dbReference type="RefSeq" id="XP_015596134.1"/>
    </source>
</evidence>
<evidence type="ECO:0000256" key="4">
    <source>
        <dbReference type="ARBA" id="ARBA00022825"/>
    </source>
</evidence>
<evidence type="ECO:0000256" key="3">
    <source>
        <dbReference type="ARBA" id="ARBA00022801"/>
    </source>
</evidence>
<dbReference type="GO" id="GO:0006508">
    <property type="term" value="P:proteolysis"/>
    <property type="evidence" value="ECO:0007669"/>
    <property type="project" value="UniProtKB-KW"/>
</dbReference>
<keyword evidence="2" id="KW-0645">Protease</keyword>
<keyword evidence="3" id="KW-0378">Hydrolase</keyword>
<dbReference type="PRINTS" id="PR00722">
    <property type="entry name" value="CHYMOTRYPSIN"/>
</dbReference>
<accession>A0AAJ7BX70</accession>
<dbReference type="PROSITE" id="PS50240">
    <property type="entry name" value="TRYPSIN_DOM"/>
    <property type="match status" value="1"/>
</dbReference>
<name>A0AAJ7BX70_CEPCN</name>
<comment type="similarity">
    <text evidence="1">Belongs to the peptidase S1 family.</text>
</comment>
<dbReference type="InterPro" id="IPR018114">
    <property type="entry name" value="TRYPSIN_HIS"/>
</dbReference>
<evidence type="ECO:0000256" key="6">
    <source>
        <dbReference type="SAM" id="SignalP"/>
    </source>
</evidence>
<feature type="domain" description="Peptidase S1" evidence="7">
    <location>
        <begin position="44"/>
        <end position="278"/>
    </location>
</feature>
<dbReference type="InterPro" id="IPR043504">
    <property type="entry name" value="Peptidase_S1_PA_chymotrypsin"/>
</dbReference>
<keyword evidence="5" id="KW-1015">Disulfide bond</keyword>
<organism evidence="8 9">
    <name type="scientific">Cephus cinctus</name>
    <name type="common">Wheat stem sawfly</name>
    <dbReference type="NCBI Taxonomy" id="211228"/>
    <lineage>
        <taxon>Eukaryota</taxon>
        <taxon>Metazoa</taxon>
        <taxon>Ecdysozoa</taxon>
        <taxon>Arthropoda</taxon>
        <taxon>Hexapoda</taxon>
        <taxon>Insecta</taxon>
        <taxon>Pterygota</taxon>
        <taxon>Neoptera</taxon>
        <taxon>Endopterygota</taxon>
        <taxon>Hymenoptera</taxon>
        <taxon>Cephoidea</taxon>
        <taxon>Cephidae</taxon>
        <taxon>Cephus</taxon>
    </lineage>
</organism>
<evidence type="ECO:0000256" key="1">
    <source>
        <dbReference type="ARBA" id="ARBA00007664"/>
    </source>
</evidence>
<dbReference type="PROSITE" id="PS00134">
    <property type="entry name" value="TRYPSIN_HIS"/>
    <property type="match status" value="1"/>
</dbReference>
<evidence type="ECO:0000259" key="7">
    <source>
        <dbReference type="PROSITE" id="PS50240"/>
    </source>
</evidence>
<keyword evidence="8" id="KW-1185">Reference proteome</keyword>
<evidence type="ECO:0000256" key="2">
    <source>
        <dbReference type="ARBA" id="ARBA00022670"/>
    </source>
</evidence>
<dbReference type="KEGG" id="ccin:107268164"/>
<dbReference type="Pfam" id="PF00089">
    <property type="entry name" value="Trypsin"/>
    <property type="match status" value="1"/>
</dbReference>
<dbReference type="InterPro" id="IPR001314">
    <property type="entry name" value="Peptidase_S1A"/>
</dbReference>
<dbReference type="SMART" id="SM00020">
    <property type="entry name" value="Tryp_SPc"/>
    <property type="match status" value="1"/>
</dbReference>
<gene>
    <name evidence="9" type="primary">LOC107268164</name>
</gene>
<dbReference type="SUPFAM" id="SSF50494">
    <property type="entry name" value="Trypsin-like serine proteases"/>
    <property type="match status" value="1"/>
</dbReference>
<dbReference type="FunFam" id="2.40.10.10:FF:000034">
    <property type="entry name" value="Eupolytin"/>
    <property type="match status" value="1"/>
</dbReference>
<evidence type="ECO:0000313" key="8">
    <source>
        <dbReference type="Proteomes" id="UP000694920"/>
    </source>
</evidence>
<feature type="signal peptide" evidence="6">
    <location>
        <begin position="1"/>
        <end position="20"/>
    </location>
</feature>
<dbReference type="GO" id="GO:0004252">
    <property type="term" value="F:serine-type endopeptidase activity"/>
    <property type="evidence" value="ECO:0007669"/>
    <property type="project" value="InterPro"/>
</dbReference>
<dbReference type="InterPro" id="IPR001254">
    <property type="entry name" value="Trypsin_dom"/>
</dbReference>
<feature type="chain" id="PRO_5042511988" evidence="6">
    <location>
        <begin position="21"/>
        <end position="334"/>
    </location>
</feature>
<dbReference type="AlphaFoldDB" id="A0AAJ7BX70"/>
<dbReference type="InterPro" id="IPR050430">
    <property type="entry name" value="Peptidase_S1"/>
</dbReference>
<proteinExistence type="inferred from homology"/>